<dbReference type="Proteomes" id="UP001187531">
    <property type="component" value="Unassembled WGS sequence"/>
</dbReference>
<dbReference type="AlphaFoldDB" id="A0AA88HVK3"/>
<organism evidence="1 2">
    <name type="scientific">Artemia franciscana</name>
    <name type="common">Brine shrimp</name>
    <name type="synonym">Artemia sanfranciscana</name>
    <dbReference type="NCBI Taxonomy" id="6661"/>
    <lineage>
        <taxon>Eukaryota</taxon>
        <taxon>Metazoa</taxon>
        <taxon>Ecdysozoa</taxon>
        <taxon>Arthropoda</taxon>
        <taxon>Crustacea</taxon>
        <taxon>Branchiopoda</taxon>
        <taxon>Anostraca</taxon>
        <taxon>Artemiidae</taxon>
        <taxon>Artemia</taxon>
    </lineage>
</organism>
<keyword evidence="2" id="KW-1185">Reference proteome</keyword>
<name>A0AA88HVK3_ARTSF</name>
<accession>A0AA88HVK3</accession>
<protein>
    <submittedName>
        <fullName evidence="1">Uncharacterized protein</fullName>
    </submittedName>
</protein>
<dbReference type="EMBL" id="JAVRJZ010000013">
    <property type="protein sequence ID" value="KAK2714774.1"/>
    <property type="molecule type" value="Genomic_DNA"/>
</dbReference>
<comment type="caution">
    <text evidence="1">The sequence shown here is derived from an EMBL/GenBank/DDBJ whole genome shotgun (WGS) entry which is preliminary data.</text>
</comment>
<reference evidence="1" key="1">
    <citation type="submission" date="2023-07" db="EMBL/GenBank/DDBJ databases">
        <title>Chromosome-level genome assembly of Artemia franciscana.</title>
        <authorList>
            <person name="Jo E."/>
        </authorList>
    </citation>
    <scope>NUCLEOTIDE SEQUENCE</scope>
    <source>
        <tissue evidence="1">Whole body</tissue>
    </source>
</reference>
<sequence length="80" mass="9481">MHVDVPDRRTRNQIDHFLISRHRRSSLLDVRGFRGADVNSDHILEVAETRIDLNAQKLKAEKVSKQFDSDTLEDRDKRRR</sequence>
<proteinExistence type="predicted"/>
<evidence type="ECO:0000313" key="1">
    <source>
        <dbReference type="EMBL" id="KAK2714774.1"/>
    </source>
</evidence>
<evidence type="ECO:0000313" key="2">
    <source>
        <dbReference type="Proteomes" id="UP001187531"/>
    </source>
</evidence>
<gene>
    <name evidence="1" type="ORF">QYM36_009105</name>
</gene>